<accession>A0AA36MKB5</accession>
<evidence type="ECO:0000313" key="3">
    <source>
        <dbReference type="Proteomes" id="UP001178507"/>
    </source>
</evidence>
<dbReference type="Proteomes" id="UP001178507">
    <property type="component" value="Unassembled WGS sequence"/>
</dbReference>
<feature type="region of interest" description="Disordered" evidence="1">
    <location>
        <begin position="42"/>
        <end position="71"/>
    </location>
</feature>
<reference evidence="2" key="1">
    <citation type="submission" date="2023-08" db="EMBL/GenBank/DDBJ databases">
        <authorList>
            <person name="Chen Y."/>
            <person name="Shah S."/>
            <person name="Dougan E. K."/>
            <person name="Thang M."/>
            <person name="Chan C."/>
        </authorList>
    </citation>
    <scope>NUCLEOTIDE SEQUENCE</scope>
</reference>
<gene>
    <name evidence="2" type="ORF">EVOR1521_LOCUS4408</name>
</gene>
<comment type="caution">
    <text evidence="2">The sequence shown here is derived from an EMBL/GenBank/DDBJ whole genome shotgun (WGS) entry which is preliminary data.</text>
</comment>
<evidence type="ECO:0000313" key="2">
    <source>
        <dbReference type="EMBL" id="CAJ1375031.1"/>
    </source>
</evidence>
<dbReference type="AlphaFoldDB" id="A0AA36MKB5"/>
<proteinExistence type="predicted"/>
<feature type="compositionally biased region" description="Polar residues" evidence="1">
    <location>
        <begin position="422"/>
        <end position="431"/>
    </location>
</feature>
<protein>
    <submittedName>
        <fullName evidence="2">Uncharacterized protein</fullName>
    </submittedName>
</protein>
<feature type="region of interest" description="Disordered" evidence="1">
    <location>
        <begin position="333"/>
        <end position="356"/>
    </location>
</feature>
<feature type="region of interest" description="Disordered" evidence="1">
    <location>
        <begin position="397"/>
        <end position="443"/>
    </location>
</feature>
<dbReference type="EMBL" id="CAUJNA010000295">
    <property type="protein sequence ID" value="CAJ1375031.1"/>
    <property type="molecule type" value="Genomic_DNA"/>
</dbReference>
<sequence>MAGNGSVSCQEAQDRFAACCTNADETVETTVPDAAASEEIVDETPEAPEVLPGDREGAAPEGTRSTTILGPPTEAEEYGEEATPFCKSLCLKTDVKEWNLTCADLPKEECSSTHFFQTIGTCERRLCVWAAPWKCSIDWTQACVTCNWPCGRKVTTSTTSTTTTTTQTSSTTSTSTATTTTTSTTTTETSTTTTTSTSTSTDTGDLLDHLMLGRRRPYMTANGIVVPEGCFDFCTRTNVRSLQLSCAQLPDELCQSENFYQTDVAGNRRHCRFSEGECNVDGSFVCNASMPICQVDAEGYASHSGNDSGVDHAAASQSSTTLLTSTTSAKTTVSATSATIPASATSATTTAPATSSATTLSATSSATSASATSANSTAPATSAASAASSASATSTASAASTTSGPSISTTSAASATFGAETTRPTQTTKPQSRPELEATTQTTMEPASFGRLAQAAEQALVAAARECLAVGLSAEDLWSALNETAAQSSPAMLAFQEAVDVALLAGFTRANLKQTLKKAVAQKDLEAEALPPLSEDGLDLEFLCVAVCSKQVVASCASLSAGFCASGEFYTSSAGKHAICGLDAGRCVPGASFSCGRRCAPISRHQDSDSLFCKSLCYKTRSRNCSALSEEQCSKHFVDNEGLRACHWEAVGCSVDLSTTCSSQPECPDLTTTTMTTTTTTTTTVLQAFCLTLCRKVDIGSHVSACEQLSEAECKTQNYYATINGNRAMCSWSQSGCSLEDTSASCHVDQPICASDPALPAELPEPMVPPFCFSLCAKQDVTTLNMTCADLTQDRYAAPGITLKRPAVASACFVPWVSRDARWS</sequence>
<feature type="compositionally biased region" description="Low complexity" evidence="1">
    <location>
        <begin position="397"/>
        <end position="416"/>
    </location>
</feature>
<name>A0AA36MKB5_9DINO</name>
<organism evidence="2 3">
    <name type="scientific">Effrenium voratum</name>
    <dbReference type="NCBI Taxonomy" id="2562239"/>
    <lineage>
        <taxon>Eukaryota</taxon>
        <taxon>Sar</taxon>
        <taxon>Alveolata</taxon>
        <taxon>Dinophyceae</taxon>
        <taxon>Suessiales</taxon>
        <taxon>Symbiodiniaceae</taxon>
        <taxon>Effrenium</taxon>
    </lineage>
</organism>
<evidence type="ECO:0000256" key="1">
    <source>
        <dbReference type="SAM" id="MobiDB-lite"/>
    </source>
</evidence>
<keyword evidence="3" id="KW-1185">Reference proteome</keyword>
<feature type="region of interest" description="Disordered" evidence="1">
    <location>
        <begin position="156"/>
        <end position="203"/>
    </location>
</feature>